<gene>
    <name evidence="1" type="ORF">S03H2_18590</name>
</gene>
<proteinExistence type="predicted"/>
<comment type="caution">
    <text evidence="1">The sequence shown here is derived from an EMBL/GenBank/DDBJ whole genome shotgun (WGS) entry which is preliminary data.</text>
</comment>
<sequence>MKQYLSIALAVVILVLPGLTLFGGCSTPSPELEAKAAIID</sequence>
<dbReference type="EMBL" id="BARU01009653">
    <property type="protein sequence ID" value="GAH39867.1"/>
    <property type="molecule type" value="Genomic_DNA"/>
</dbReference>
<accession>X1F4I9</accession>
<dbReference type="AlphaFoldDB" id="X1F4I9"/>
<organism evidence="1">
    <name type="scientific">marine sediment metagenome</name>
    <dbReference type="NCBI Taxonomy" id="412755"/>
    <lineage>
        <taxon>unclassified sequences</taxon>
        <taxon>metagenomes</taxon>
        <taxon>ecological metagenomes</taxon>
    </lineage>
</organism>
<reference evidence="1" key="1">
    <citation type="journal article" date="2014" name="Front. Microbiol.">
        <title>High frequency of phylogenetically diverse reductive dehalogenase-homologous genes in deep subseafloor sedimentary metagenomes.</title>
        <authorList>
            <person name="Kawai M."/>
            <person name="Futagami T."/>
            <person name="Toyoda A."/>
            <person name="Takaki Y."/>
            <person name="Nishi S."/>
            <person name="Hori S."/>
            <person name="Arai W."/>
            <person name="Tsubouchi T."/>
            <person name="Morono Y."/>
            <person name="Uchiyama I."/>
            <person name="Ito T."/>
            <person name="Fujiyama A."/>
            <person name="Inagaki F."/>
            <person name="Takami H."/>
        </authorList>
    </citation>
    <scope>NUCLEOTIDE SEQUENCE</scope>
    <source>
        <strain evidence="1">Expedition CK06-06</strain>
    </source>
</reference>
<evidence type="ECO:0008006" key="2">
    <source>
        <dbReference type="Google" id="ProtNLM"/>
    </source>
</evidence>
<feature type="non-terminal residue" evidence="1">
    <location>
        <position position="40"/>
    </location>
</feature>
<name>X1F4I9_9ZZZZ</name>
<dbReference type="PROSITE" id="PS51257">
    <property type="entry name" value="PROKAR_LIPOPROTEIN"/>
    <property type="match status" value="1"/>
</dbReference>
<protein>
    <recommendedName>
        <fullName evidence="2">Secreted protein</fullName>
    </recommendedName>
</protein>
<evidence type="ECO:0000313" key="1">
    <source>
        <dbReference type="EMBL" id="GAH39867.1"/>
    </source>
</evidence>